<dbReference type="Proteomes" id="UP000722791">
    <property type="component" value="Unassembled WGS sequence"/>
</dbReference>
<feature type="compositionally biased region" description="Pro residues" evidence="1">
    <location>
        <begin position="507"/>
        <end position="654"/>
    </location>
</feature>
<protein>
    <recommendedName>
        <fullName evidence="2">Peptidase M11 gametolysin domain-containing protein</fullName>
    </recommendedName>
</protein>
<evidence type="ECO:0000256" key="1">
    <source>
        <dbReference type="SAM" id="MobiDB-lite"/>
    </source>
</evidence>
<sequence length="654" mass="70045">MMSSKFIMFTDELDNAVSFHLLGPARDFLLTQSKCTLASGAVPGPVPITVQGMLVHADLHNSQNDPVWAISRDDGAIIPLDNTTFNPPPEVHVGAYLNLTGELLYDGIVRPTAYDRFVCSGFGICSWTDSWRKDPYSRDDYPSDPSTPTSPKATSPQRLLVMILNYSACGYPPGVNTSTVRSLFLGPNGDGTAGIALKYSQCSYGTFGIDALSFRAEVVAPSSCNTPANTLETCKWWNIANDADAAAKSLIGAATYNAFTHFAYVLPPGLQYLCPWPSMSLLPGQKIWLQTSSQGLNRWAAVMQMTLHNYGLWHSWKNGYEFEDYSSVMGSGEACPSAAETSRLGWATPAATINSTILPTTGTWRSFTLPASYLSGRANHLRLTPNWLTTYNSSAEGKNLYIDVRVAKGGDETLGSLYAPKLNVHEVNAELDNNYVTPTQLPVGYWPPTDGFSDRKVSFVSGVSTGTRAELTAYKLVVTCGSWTGTDSLQVSLCRYSATPTECKPLVPSPPSPHPSPPPSPRPSPPPFPRSSPSPSPHPSPPPFPRSSPPPSPRPSPPPFPRSSPPPSPHPSPTPSPHPSPPSSSSPSPPPSPRPSPPPSPRPSPPPFPRSSPPPSPRPSPPPSSHPSPPPSPRSSPPPSPRPLPTPSPRPSPP</sequence>
<dbReference type="EMBL" id="BNCQ01000001">
    <property type="protein sequence ID" value="GIL93748.1"/>
    <property type="molecule type" value="Genomic_DNA"/>
</dbReference>
<evidence type="ECO:0000259" key="2">
    <source>
        <dbReference type="Pfam" id="PF05548"/>
    </source>
</evidence>
<evidence type="ECO:0000313" key="4">
    <source>
        <dbReference type="Proteomes" id="UP000722791"/>
    </source>
</evidence>
<organism evidence="3 4">
    <name type="scientific">Volvox reticuliferus</name>
    <dbReference type="NCBI Taxonomy" id="1737510"/>
    <lineage>
        <taxon>Eukaryota</taxon>
        <taxon>Viridiplantae</taxon>
        <taxon>Chlorophyta</taxon>
        <taxon>core chlorophytes</taxon>
        <taxon>Chlorophyceae</taxon>
        <taxon>CS clade</taxon>
        <taxon>Chlamydomonadales</taxon>
        <taxon>Volvocaceae</taxon>
        <taxon>Volvox</taxon>
    </lineage>
</organism>
<dbReference type="Pfam" id="PF05548">
    <property type="entry name" value="Peptidase_M11"/>
    <property type="match status" value="1"/>
</dbReference>
<name>A0A8J4G0L7_9CHLO</name>
<gene>
    <name evidence="3" type="ORF">Vretimale_65</name>
</gene>
<feature type="region of interest" description="Disordered" evidence="1">
    <location>
        <begin position="502"/>
        <end position="654"/>
    </location>
</feature>
<dbReference type="PANTHER" id="PTHR24216">
    <property type="entry name" value="PAXILLIN-RELATED"/>
    <property type="match status" value="1"/>
</dbReference>
<feature type="domain" description="Peptidase M11 gametolysin" evidence="2">
    <location>
        <begin position="158"/>
        <end position="472"/>
    </location>
</feature>
<dbReference type="PRINTS" id="PR01217">
    <property type="entry name" value="PRICHEXTENSN"/>
</dbReference>
<dbReference type="AlphaFoldDB" id="A0A8J4G0L7"/>
<reference evidence="3" key="1">
    <citation type="journal article" date="2021" name="Proc. Natl. Acad. Sci. U.S.A.">
        <title>Three genomes in the algal genus Volvox reveal the fate of a haploid sex-determining region after a transition to homothallism.</title>
        <authorList>
            <person name="Yamamoto K."/>
            <person name="Hamaji T."/>
            <person name="Kawai-Toyooka H."/>
            <person name="Matsuzaki R."/>
            <person name="Takahashi F."/>
            <person name="Nishimura Y."/>
            <person name="Kawachi M."/>
            <person name="Noguchi H."/>
            <person name="Minakuchi Y."/>
            <person name="Umen J.G."/>
            <person name="Toyoda A."/>
            <person name="Nozaki H."/>
        </authorList>
    </citation>
    <scope>NUCLEOTIDE SEQUENCE</scope>
    <source>
        <strain evidence="3">NIES-3785</strain>
    </source>
</reference>
<evidence type="ECO:0000313" key="3">
    <source>
        <dbReference type="EMBL" id="GIL93748.1"/>
    </source>
</evidence>
<dbReference type="PANTHER" id="PTHR24216:SF65">
    <property type="entry name" value="PAXILLIN-LIKE PROTEIN 1"/>
    <property type="match status" value="1"/>
</dbReference>
<feature type="non-terminal residue" evidence="3">
    <location>
        <position position="1"/>
    </location>
</feature>
<comment type="caution">
    <text evidence="3">The sequence shown here is derived from an EMBL/GenBank/DDBJ whole genome shotgun (WGS) entry which is preliminary data.</text>
</comment>
<proteinExistence type="predicted"/>
<accession>A0A8J4G0L7</accession>
<dbReference type="InterPro" id="IPR008752">
    <property type="entry name" value="Peptidase_M11"/>
</dbReference>